<sequence length="116" mass="12605">MVLSGGPWNFNNDLLVLEEPNGLGIFLTELVGKSDDIDLGASGNCLILFRYERLPNYSVHCGHLRHVVRFCPTTVDGVMPSNNLESGLKLLPHQTILGGVGFVMNNALVVLIIVCT</sequence>
<accession>A0ABQ8IIP5</accession>
<organism evidence="3 4">
    <name type="scientific">Xanthoceras sorbifolium</name>
    <dbReference type="NCBI Taxonomy" id="99658"/>
    <lineage>
        <taxon>Eukaryota</taxon>
        <taxon>Viridiplantae</taxon>
        <taxon>Streptophyta</taxon>
        <taxon>Embryophyta</taxon>
        <taxon>Tracheophyta</taxon>
        <taxon>Spermatophyta</taxon>
        <taxon>Magnoliopsida</taxon>
        <taxon>eudicotyledons</taxon>
        <taxon>Gunneridae</taxon>
        <taxon>Pentapetalae</taxon>
        <taxon>rosids</taxon>
        <taxon>malvids</taxon>
        <taxon>Sapindales</taxon>
        <taxon>Sapindaceae</taxon>
        <taxon>Xanthoceroideae</taxon>
        <taxon>Xanthoceras</taxon>
    </lineage>
</organism>
<keyword evidence="1" id="KW-0812">Transmembrane</keyword>
<evidence type="ECO:0000313" key="3">
    <source>
        <dbReference type="EMBL" id="KAH7576353.1"/>
    </source>
</evidence>
<keyword evidence="1" id="KW-1133">Transmembrane helix</keyword>
<evidence type="ECO:0000256" key="1">
    <source>
        <dbReference type="SAM" id="Phobius"/>
    </source>
</evidence>
<feature type="transmembrane region" description="Helical" evidence="1">
    <location>
        <begin position="96"/>
        <end position="115"/>
    </location>
</feature>
<reference evidence="3 4" key="1">
    <citation type="submission" date="2021-02" db="EMBL/GenBank/DDBJ databases">
        <title>Plant Genome Project.</title>
        <authorList>
            <person name="Zhang R.-G."/>
        </authorList>
    </citation>
    <scope>NUCLEOTIDE SEQUENCE [LARGE SCALE GENOMIC DNA]</scope>
    <source>
        <tissue evidence="3">Leaves</tissue>
    </source>
</reference>
<dbReference type="EMBL" id="JAFEMO010000001">
    <property type="protein sequence ID" value="KAH7576353.1"/>
    <property type="molecule type" value="Genomic_DNA"/>
</dbReference>
<proteinExistence type="predicted"/>
<feature type="domain" description="Zinc knuckle CX2CX4HX4C" evidence="2">
    <location>
        <begin position="41"/>
        <end position="72"/>
    </location>
</feature>
<dbReference type="Proteomes" id="UP000827721">
    <property type="component" value="Unassembled WGS sequence"/>
</dbReference>
<dbReference type="Pfam" id="PF14392">
    <property type="entry name" value="zf-CCHC_4"/>
    <property type="match status" value="1"/>
</dbReference>
<evidence type="ECO:0000259" key="2">
    <source>
        <dbReference type="Pfam" id="PF14392"/>
    </source>
</evidence>
<name>A0ABQ8IIP5_9ROSI</name>
<evidence type="ECO:0000313" key="4">
    <source>
        <dbReference type="Proteomes" id="UP000827721"/>
    </source>
</evidence>
<comment type="caution">
    <text evidence="3">The sequence shown here is derived from an EMBL/GenBank/DDBJ whole genome shotgun (WGS) entry which is preliminary data.</text>
</comment>
<keyword evidence="4" id="KW-1185">Reference proteome</keyword>
<gene>
    <name evidence="3" type="ORF">JRO89_XS01G0043200</name>
</gene>
<dbReference type="InterPro" id="IPR025836">
    <property type="entry name" value="Zn_knuckle_CX2CX4HX4C"/>
</dbReference>
<keyword evidence="1" id="KW-0472">Membrane</keyword>
<protein>
    <recommendedName>
        <fullName evidence="2">Zinc knuckle CX2CX4HX4C domain-containing protein</fullName>
    </recommendedName>
</protein>